<comment type="caution">
    <text evidence="5">The sequence shown here is derived from an EMBL/GenBank/DDBJ whole genome shotgun (WGS) entry which is preliminary data.</text>
</comment>
<feature type="domain" description="Retrovirus-related Pol polyprotein from transposon TNT 1-94-like beta-barrel" evidence="3">
    <location>
        <begin position="66"/>
        <end position="128"/>
    </location>
</feature>
<proteinExistence type="predicted"/>
<reference evidence="6 7" key="1">
    <citation type="submission" date="2019-08" db="EMBL/GenBank/DDBJ databases">
        <title>Draft genome sequences of two oriental melons (Cucumis melo L. var makuwa).</title>
        <authorList>
            <person name="Kwon S.-Y."/>
        </authorList>
    </citation>
    <scope>NUCLEOTIDE SEQUENCE [LARGE SCALE GENOMIC DNA]</scope>
    <source>
        <strain evidence="7">cv. Chang Bougi</strain>
        <strain evidence="6">cv. SW 3</strain>
        <tissue evidence="5">Leaf</tissue>
    </source>
</reference>
<dbReference type="EMBL" id="SSTD01019745">
    <property type="protein sequence ID" value="TYJ96280.1"/>
    <property type="molecule type" value="Genomic_DNA"/>
</dbReference>
<dbReference type="AlphaFoldDB" id="A0A5D3B8V3"/>
<evidence type="ECO:0000259" key="3">
    <source>
        <dbReference type="Pfam" id="PF22936"/>
    </source>
</evidence>
<evidence type="ECO:0000313" key="5">
    <source>
        <dbReference type="EMBL" id="TYJ96280.1"/>
    </source>
</evidence>
<sequence length="435" mass="49001">MLTNGTKKIDDLIGQRKRCDDKRGLGFSERKSAINENKTVFVRESDRYDNQTAKGKWTKDTTSPGNTSFFSELSECNIGSVMFGDREKGRIIGKGTINHPGLPYLLDVRLVQGLSANLISIGQLSDQGWKANQLHKSTTQPTTTSTLELLHIDLMGPMQTESLGEKEALNTACYIHNRVTLRPGTTSTSYELWKGRKLNIEEYFWVTPPTVAPIESTISAPEQLWNPLMFVDDYGKASKSSLDKEHELFWVPYSQKIRPSGSEYSSLTEDSSPSRPSENSVIVPVAITSADHLEAGSKEVYIAQPEGFIDLVHRDHVYKLCKALYCLKQASRAWYERLSTYLLQQGYQREGADQTMFTYRQGAEFLIVQIYVDDIIFGGFQIRQGATSIFFSQEKYAKNLILKFGMNKAKPKRTPVVAHLKMTKDTTGEKVDSIT</sequence>
<dbReference type="Proteomes" id="UP000321393">
    <property type="component" value="Unassembled WGS sequence"/>
</dbReference>
<dbReference type="OrthoDB" id="1928736at2759"/>
<evidence type="ECO:0000313" key="6">
    <source>
        <dbReference type="Proteomes" id="UP000321393"/>
    </source>
</evidence>
<organism evidence="5 7">
    <name type="scientific">Cucumis melo var. makuwa</name>
    <name type="common">Oriental melon</name>
    <dbReference type="NCBI Taxonomy" id="1194695"/>
    <lineage>
        <taxon>Eukaryota</taxon>
        <taxon>Viridiplantae</taxon>
        <taxon>Streptophyta</taxon>
        <taxon>Embryophyta</taxon>
        <taxon>Tracheophyta</taxon>
        <taxon>Spermatophyta</taxon>
        <taxon>Magnoliopsida</taxon>
        <taxon>eudicotyledons</taxon>
        <taxon>Gunneridae</taxon>
        <taxon>Pentapetalae</taxon>
        <taxon>rosids</taxon>
        <taxon>fabids</taxon>
        <taxon>Cucurbitales</taxon>
        <taxon>Cucurbitaceae</taxon>
        <taxon>Benincaseae</taxon>
        <taxon>Cucumis</taxon>
    </lineage>
</organism>
<dbReference type="Pfam" id="PF22936">
    <property type="entry name" value="Pol_BBD"/>
    <property type="match status" value="1"/>
</dbReference>
<accession>A0A5D3B8V3</accession>
<gene>
    <name evidence="5" type="ORF">E5676_scaffold78209G00730</name>
    <name evidence="4" type="ORF">E6C27_scaffold30G00350</name>
</gene>
<dbReference type="InterPro" id="IPR054722">
    <property type="entry name" value="PolX-like_BBD"/>
</dbReference>
<dbReference type="Proteomes" id="UP000321947">
    <property type="component" value="Unassembled WGS sequence"/>
</dbReference>
<evidence type="ECO:0000313" key="7">
    <source>
        <dbReference type="Proteomes" id="UP000321947"/>
    </source>
</evidence>
<dbReference type="InterPro" id="IPR013103">
    <property type="entry name" value="RVT_2"/>
</dbReference>
<feature type="region of interest" description="Disordered" evidence="1">
    <location>
        <begin position="259"/>
        <end position="279"/>
    </location>
</feature>
<dbReference type="Pfam" id="PF07727">
    <property type="entry name" value="RVT_2"/>
    <property type="match status" value="1"/>
</dbReference>
<name>A0A5D3B8V3_CUCMM</name>
<evidence type="ECO:0000259" key="2">
    <source>
        <dbReference type="Pfam" id="PF07727"/>
    </source>
</evidence>
<evidence type="ECO:0000256" key="1">
    <source>
        <dbReference type="SAM" id="MobiDB-lite"/>
    </source>
</evidence>
<dbReference type="EMBL" id="SSTE01014747">
    <property type="protein sequence ID" value="KAA0045047.1"/>
    <property type="molecule type" value="Genomic_DNA"/>
</dbReference>
<feature type="compositionally biased region" description="Polar residues" evidence="1">
    <location>
        <begin position="262"/>
        <end position="279"/>
    </location>
</feature>
<protein>
    <submittedName>
        <fullName evidence="5">Gag-pol polyprotein</fullName>
    </submittedName>
</protein>
<evidence type="ECO:0000313" key="4">
    <source>
        <dbReference type="EMBL" id="KAA0045047.1"/>
    </source>
</evidence>
<feature type="domain" description="Reverse transcriptase Ty1/copia-type" evidence="2">
    <location>
        <begin position="287"/>
        <end position="379"/>
    </location>
</feature>